<comment type="similarity">
    <text evidence="2">Belongs to the EccD/Snm4 family.</text>
</comment>
<feature type="transmembrane region" description="Helical" evidence="7">
    <location>
        <begin position="342"/>
        <end position="360"/>
    </location>
</feature>
<keyword evidence="6 7" id="KW-0472">Membrane</keyword>
<feature type="transmembrane region" description="Helical" evidence="7">
    <location>
        <begin position="227"/>
        <end position="248"/>
    </location>
</feature>
<keyword evidence="5 7" id="KW-1133">Transmembrane helix</keyword>
<keyword evidence="10" id="KW-1185">Reference proteome</keyword>
<feature type="transmembrane region" description="Helical" evidence="7">
    <location>
        <begin position="174"/>
        <end position="194"/>
    </location>
</feature>
<dbReference type="Proteomes" id="UP001494902">
    <property type="component" value="Unassembled WGS sequence"/>
</dbReference>
<dbReference type="EMBL" id="JBEDNQ010000003">
    <property type="protein sequence ID" value="MEQ3550592.1"/>
    <property type="molecule type" value="Genomic_DNA"/>
</dbReference>
<comment type="subcellular location">
    <subcellularLocation>
        <location evidence="1">Cell membrane</location>
        <topology evidence="1">Multi-pass membrane protein</topology>
    </subcellularLocation>
</comment>
<feature type="transmembrane region" description="Helical" evidence="7">
    <location>
        <begin position="200"/>
        <end position="220"/>
    </location>
</feature>
<keyword evidence="4 7" id="KW-0812">Transmembrane</keyword>
<protein>
    <submittedName>
        <fullName evidence="9">Type VII secretion integral membrane protein EccD</fullName>
    </submittedName>
</protein>
<feature type="transmembrane region" description="Helical" evidence="7">
    <location>
        <begin position="148"/>
        <end position="167"/>
    </location>
</feature>
<dbReference type="Gene3D" id="3.10.20.90">
    <property type="entry name" value="Phosphatidylinositol 3-kinase Catalytic Subunit, Chain A, domain 1"/>
    <property type="match status" value="1"/>
</dbReference>
<evidence type="ECO:0000256" key="1">
    <source>
        <dbReference type="ARBA" id="ARBA00004651"/>
    </source>
</evidence>
<comment type="caution">
    <text evidence="9">The sequence shown here is derived from an EMBL/GenBank/DDBJ whole genome shotgun (WGS) entry which is preliminary data.</text>
</comment>
<dbReference type="NCBIfam" id="TIGR03920">
    <property type="entry name" value="T7SS_EccD"/>
    <property type="match status" value="1"/>
</dbReference>
<evidence type="ECO:0000256" key="3">
    <source>
        <dbReference type="ARBA" id="ARBA00022475"/>
    </source>
</evidence>
<feature type="transmembrane region" description="Helical" evidence="7">
    <location>
        <begin position="424"/>
        <end position="447"/>
    </location>
</feature>
<feature type="domain" description="EccD-like transmembrane" evidence="8">
    <location>
        <begin position="125"/>
        <end position="450"/>
    </location>
</feature>
<gene>
    <name evidence="9" type="primary">eccD</name>
    <name evidence="9" type="ORF">WIS52_08940</name>
</gene>
<organism evidence="9 10">
    <name type="scientific">Pseudonocardia nematodicida</name>
    <dbReference type="NCBI Taxonomy" id="1206997"/>
    <lineage>
        <taxon>Bacteria</taxon>
        <taxon>Bacillati</taxon>
        <taxon>Actinomycetota</taxon>
        <taxon>Actinomycetes</taxon>
        <taxon>Pseudonocardiales</taxon>
        <taxon>Pseudonocardiaceae</taxon>
        <taxon>Pseudonocardia</taxon>
    </lineage>
</organism>
<keyword evidence="3" id="KW-1003">Cell membrane</keyword>
<evidence type="ECO:0000256" key="6">
    <source>
        <dbReference type="ARBA" id="ARBA00023136"/>
    </source>
</evidence>
<dbReference type="InterPro" id="IPR006707">
    <property type="entry name" value="T7SS_EccD"/>
</dbReference>
<dbReference type="Pfam" id="PF19053">
    <property type="entry name" value="EccD"/>
    <property type="match status" value="1"/>
</dbReference>
<evidence type="ECO:0000256" key="4">
    <source>
        <dbReference type="ARBA" id="ARBA00022692"/>
    </source>
</evidence>
<evidence type="ECO:0000313" key="9">
    <source>
        <dbReference type="EMBL" id="MEQ3550592.1"/>
    </source>
</evidence>
<dbReference type="PIRSF" id="PIRSF017804">
    <property type="entry name" value="Secretion_EccD1"/>
    <property type="match status" value="1"/>
</dbReference>
<dbReference type="Pfam" id="PF08817">
    <property type="entry name" value="YukD"/>
    <property type="match status" value="1"/>
</dbReference>
<dbReference type="RefSeq" id="WP_349297658.1">
    <property type="nucleotide sequence ID" value="NZ_JBEDNQ010000003.1"/>
</dbReference>
<evidence type="ECO:0000256" key="5">
    <source>
        <dbReference type="ARBA" id="ARBA00022989"/>
    </source>
</evidence>
<feature type="transmembrane region" description="Helical" evidence="7">
    <location>
        <begin position="367"/>
        <end position="387"/>
    </location>
</feature>
<dbReference type="InterPro" id="IPR024962">
    <property type="entry name" value="YukD-like"/>
</dbReference>
<reference evidence="9 10" key="1">
    <citation type="submission" date="2024-03" db="EMBL/GenBank/DDBJ databases">
        <title>Draft genome sequence of Pseudonocardia nematodicida JCM 31783.</title>
        <authorList>
            <person name="Butdee W."/>
            <person name="Duangmal K."/>
        </authorList>
    </citation>
    <scope>NUCLEOTIDE SEQUENCE [LARGE SCALE GENOMIC DNA]</scope>
    <source>
        <strain evidence="9 10">JCM 31783</strain>
    </source>
</reference>
<evidence type="ECO:0000256" key="2">
    <source>
        <dbReference type="ARBA" id="ARBA00006162"/>
    </source>
</evidence>
<evidence type="ECO:0000259" key="8">
    <source>
        <dbReference type="Pfam" id="PF19053"/>
    </source>
</evidence>
<proteinExistence type="inferred from homology"/>
<accession>A0ABV1K802</accession>
<feature type="transmembrane region" description="Helical" evidence="7">
    <location>
        <begin position="393"/>
        <end position="412"/>
    </location>
</feature>
<feature type="transmembrane region" description="Helical" evidence="7">
    <location>
        <begin position="123"/>
        <end position="142"/>
    </location>
</feature>
<dbReference type="InterPro" id="IPR044049">
    <property type="entry name" value="EccD_transm"/>
</dbReference>
<sequence length="450" mass="43126">MTSLPPSTTSPSGRWVRVTVLTPRGRADVALPADVGLGELVPMVRELVGGAPPGGLPEAWRFTGPGGGPLSPDGTLDELRVLDGELLRLGPSRPAPAPPVCDDVAESLAHAVREAGERTAGTGGAGTVAAVLTLLAACALLSTVDDPLRWVAAAVAGLGAVAALWLARRAGPDVGPGAALCAVPAAATAGALALPAPAGTGTVLLAAAGAGLAAAAGQALTRRVSPMLLATAVAAAGIAAAALARLLLDAPPGAVAAGLAAPALAAGPLLPRVALRLAGLPAPVVPADADGVAAAERTLPARETTGRADLARALHTGVLGGTAVLAAGAAAVAAAGGGPSGALLLLVTAAVLLLRARALVEPAPARVLAGAAVLAVAIAAVPAGWAFGPELRIALAAGLALAVPVGAAVTRTTPSPPARRALDVLELVLTAAAIPAALAAMGLFGLVRGL</sequence>
<evidence type="ECO:0000313" key="10">
    <source>
        <dbReference type="Proteomes" id="UP001494902"/>
    </source>
</evidence>
<name>A0ABV1K802_9PSEU</name>
<evidence type="ECO:0000256" key="7">
    <source>
        <dbReference type="SAM" id="Phobius"/>
    </source>
</evidence>